<dbReference type="GO" id="GO:0009408">
    <property type="term" value="P:response to heat"/>
    <property type="evidence" value="ECO:0007669"/>
    <property type="project" value="TreeGrafter"/>
</dbReference>
<gene>
    <name evidence="4" type="primary">l(2)efl</name>
    <name evidence="4" type="ORF">TNCT_27951</name>
</gene>
<name>A0A8X6JYJ2_TRICU</name>
<keyword evidence="5" id="KW-1185">Reference proteome</keyword>
<dbReference type="GO" id="GO:0043066">
    <property type="term" value="P:negative regulation of apoptotic process"/>
    <property type="evidence" value="ECO:0007669"/>
    <property type="project" value="TreeGrafter"/>
</dbReference>
<dbReference type="Pfam" id="PF00011">
    <property type="entry name" value="HSP20"/>
    <property type="match status" value="1"/>
</dbReference>
<dbReference type="PANTHER" id="PTHR45640">
    <property type="entry name" value="HEAT SHOCK PROTEIN HSP-12.2-RELATED"/>
    <property type="match status" value="1"/>
</dbReference>
<dbReference type="Gene3D" id="2.60.40.790">
    <property type="match status" value="1"/>
</dbReference>
<feature type="domain" description="SHSP" evidence="3">
    <location>
        <begin position="92"/>
        <end position="204"/>
    </location>
</feature>
<dbReference type="InterPro" id="IPR001436">
    <property type="entry name" value="Alpha-crystallin/sHSP_animal"/>
</dbReference>
<reference evidence="4" key="1">
    <citation type="submission" date="2020-07" db="EMBL/GenBank/DDBJ databases">
        <title>Multicomponent nature underlies the extraordinary mechanical properties of spider dragline silk.</title>
        <authorList>
            <person name="Kono N."/>
            <person name="Nakamura H."/>
            <person name="Mori M."/>
            <person name="Yoshida Y."/>
            <person name="Ohtoshi R."/>
            <person name="Malay A.D."/>
            <person name="Moran D.A.P."/>
            <person name="Tomita M."/>
            <person name="Numata K."/>
            <person name="Arakawa K."/>
        </authorList>
    </citation>
    <scope>NUCLEOTIDE SEQUENCE</scope>
</reference>
<dbReference type="AlphaFoldDB" id="A0A8X6JYJ2"/>
<dbReference type="PRINTS" id="PR00299">
    <property type="entry name" value="ACRYSTALLIN"/>
</dbReference>
<protein>
    <submittedName>
        <fullName evidence="4">Protein lethal(2)essential for life</fullName>
    </submittedName>
</protein>
<evidence type="ECO:0000259" key="3">
    <source>
        <dbReference type="PROSITE" id="PS01031"/>
    </source>
</evidence>
<dbReference type="InterPro" id="IPR002068">
    <property type="entry name" value="A-crystallin/Hsp20_dom"/>
</dbReference>
<comment type="similarity">
    <text evidence="1 2">Belongs to the small heat shock protein (HSP20) family.</text>
</comment>
<dbReference type="Pfam" id="PF00525">
    <property type="entry name" value="Crystallin"/>
    <property type="match status" value="1"/>
</dbReference>
<dbReference type="OrthoDB" id="1431247at2759"/>
<dbReference type="GO" id="GO:0005737">
    <property type="term" value="C:cytoplasm"/>
    <property type="evidence" value="ECO:0007669"/>
    <property type="project" value="TreeGrafter"/>
</dbReference>
<dbReference type="PANTHER" id="PTHR45640:SF26">
    <property type="entry name" value="RE23625P"/>
    <property type="match status" value="1"/>
</dbReference>
<dbReference type="PROSITE" id="PS01031">
    <property type="entry name" value="SHSP"/>
    <property type="match status" value="1"/>
</dbReference>
<dbReference type="InterPro" id="IPR008978">
    <property type="entry name" value="HSP20-like_chaperone"/>
</dbReference>
<accession>A0A8X6JYJ2</accession>
<dbReference type="SUPFAM" id="SSF49764">
    <property type="entry name" value="HSP20-like chaperones"/>
    <property type="match status" value="1"/>
</dbReference>
<organism evidence="4 5">
    <name type="scientific">Trichonephila clavata</name>
    <name type="common">Joro spider</name>
    <name type="synonym">Nephila clavata</name>
    <dbReference type="NCBI Taxonomy" id="2740835"/>
    <lineage>
        <taxon>Eukaryota</taxon>
        <taxon>Metazoa</taxon>
        <taxon>Ecdysozoa</taxon>
        <taxon>Arthropoda</taxon>
        <taxon>Chelicerata</taxon>
        <taxon>Arachnida</taxon>
        <taxon>Araneae</taxon>
        <taxon>Araneomorphae</taxon>
        <taxon>Entelegynae</taxon>
        <taxon>Araneoidea</taxon>
        <taxon>Nephilidae</taxon>
        <taxon>Trichonephila</taxon>
    </lineage>
</organism>
<dbReference type="GO" id="GO:0005634">
    <property type="term" value="C:nucleus"/>
    <property type="evidence" value="ECO:0007669"/>
    <property type="project" value="TreeGrafter"/>
</dbReference>
<dbReference type="GO" id="GO:0005212">
    <property type="term" value="F:structural constituent of eye lens"/>
    <property type="evidence" value="ECO:0007669"/>
    <property type="project" value="InterPro"/>
</dbReference>
<dbReference type="EMBL" id="BMAO01018325">
    <property type="protein sequence ID" value="GFR22656.1"/>
    <property type="molecule type" value="Genomic_DNA"/>
</dbReference>
<sequence length="229" mass="25755">MCGQIWPVTHTCYFKACLPVYISTRPTLRRSFSQKFQTTSKMSFSRSSLVTRNWYDNFDFPSRIRDQHFGLGLSDLDLDAPSTFYRGYYLRPTRQLSSGGLSEIKAESGKFQVRLDVGHFAPEDITVKTVDDQVVVTAKHQEKVDEHGLISREFTRRYILPEDVDIDKVSSSLSADGILNVEAPRKKVEPVIGANERVVPVQVQSTPAAPSAAKVTTNIPVQKETAEKK</sequence>
<evidence type="ECO:0000313" key="4">
    <source>
        <dbReference type="EMBL" id="GFR22656.1"/>
    </source>
</evidence>
<dbReference type="GO" id="GO:0042026">
    <property type="term" value="P:protein refolding"/>
    <property type="evidence" value="ECO:0007669"/>
    <property type="project" value="TreeGrafter"/>
</dbReference>
<evidence type="ECO:0000313" key="5">
    <source>
        <dbReference type="Proteomes" id="UP000887116"/>
    </source>
</evidence>
<dbReference type="Proteomes" id="UP000887116">
    <property type="component" value="Unassembled WGS sequence"/>
</dbReference>
<evidence type="ECO:0000256" key="2">
    <source>
        <dbReference type="RuleBase" id="RU003616"/>
    </source>
</evidence>
<evidence type="ECO:0000256" key="1">
    <source>
        <dbReference type="PROSITE-ProRule" id="PRU00285"/>
    </source>
</evidence>
<comment type="caution">
    <text evidence="4">The sequence shown here is derived from an EMBL/GenBank/DDBJ whole genome shotgun (WGS) entry which is preliminary data.</text>
</comment>
<dbReference type="CDD" id="cd06526">
    <property type="entry name" value="metazoan_ACD"/>
    <property type="match status" value="1"/>
</dbReference>
<dbReference type="GO" id="GO:0051082">
    <property type="term" value="F:unfolded protein binding"/>
    <property type="evidence" value="ECO:0007669"/>
    <property type="project" value="TreeGrafter"/>
</dbReference>
<dbReference type="InterPro" id="IPR003090">
    <property type="entry name" value="Alpha-crystallin_N"/>
</dbReference>
<proteinExistence type="inferred from homology"/>